<dbReference type="Pfam" id="PF02365">
    <property type="entry name" value="NAM"/>
    <property type="match status" value="1"/>
</dbReference>
<dbReference type="GO" id="GO:0005634">
    <property type="term" value="C:nucleus"/>
    <property type="evidence" value="ECO:0007669"/>
    <property type="project" value="UniProtKB-SubCell"/>
</dbReference>
<evidence type="ECO:0000256" key="3">
    <source>
        <dbReference type="ARBA" id="ARBA00023125"/>
    </source>
</evidence>
<reference evidence="7" key="1">
    <citation type="submission" date="2024-10" db="EMBL/GenBank/DDBJ databases">
        <authorList>
            <person name="Ryan C."/>
        </authorList>
    </citation>
    <scope>NUCLEOTIDE SEQUENCE [LARGE SCALE GENOMIC DNA]</scope>
</reference>
<dbReference type="Proteomes" id="UP001497457">
    <property type="component" value="Chromosome 20rd"/>
</dbReference>
<dbReference type="GO" id="GO:0006355">
    <property type="term" value="P:regulation of DNA-templated transcription"/>
    <property type="evidence" value="ECO:0007669"/>
    <property type="project" value="UniProtKB-ARBA"/>
</dbReference>
<dbReference type="PANTHER" id="PTHR31744">
    <property type="entry name" value="PROTEIN CUP-SHAPED COTYLEDON 2-RELATED"/>
    <property type="match status" value="1"/>
</dbReference>
<dbReference type="AlphaFoldDB" id="A0ABC9AHQ2"/>
<keyword evidence="4" id="KW-0804">Transcription</keyword>
<protein>
    <recommendedName>
        <fullName evidence="6">NAC domain-containing protein</fullName>
    </recommendedName>
</protein>
<dbReference type="GO" id="GO:0003677">
    <property type="term" value="F:DNA binding"/>
    <property type="evidence" value="ECO:0007669"/>
    <property type="project" value="UniProtKB-KW"/>
</dbReference>
<dbReference type="InterPro" id="IPR003441">
    <property type="entry name" value="NAC-dom"/>
</dbReference>
<dbReference type="FunFam" id="2.170.150.80:FF:000008">
    <property type="entry name" value="NAC domain-containing protein 72-like"/>
    <property type="match status" value="1"/>
</dbReference>
<dbReference type="Gene3D" id="2.170.150.80">
    <property type="entry name" value="NAC domain"/>
    <property type="match status" value="1"/>
</dbReference>
<name>A0ABC9AHQ2_9POAL</name>
<evidence type="ECO:0000259" key="6">
    <source>
        <dbReference type="PROSITE" id="PS51005"/>
    </source>
</evidence>
<dbReference type="SUPFAM" id="SSF101941">
    <property type="entry name" value="NAC domain"/>
    <property type="match status" value="1"/>
</dbReference>
<accession>A0ABC9AHQ2</accession>
<dbReference type="PROSITE" id="PS51005">
    <property type="entry name" value="NAC"/>
    <property type="match status" value="1"/>
</dbReference>
<dbReference type="EMBL" id="OZ075130">
    <property type="protein sequence ID" value="CAL4978837.1"/>
    <property type="molecule type" value="Genomic_DNA"/>
</dbReference>
<evidence type="ECO:0000313" key="8">
    <source>
        <dbReference type="Proteomes" id="UP001497457"/>
    </source>
</evidence>
<evidence type="ECO:0000256" key="4">
    <source>
        <dbReference type="ARBA" id="ARBA00023163"/>
    </source>
</evidence>
<evidence type="ECO:0000313" key="7">
    <source>
        <dbReference type="EMBL" id="CAL4978837.1"/>
    </source>
</evidence>
<dbReference type="InterPro" id="IPR036093">
    <property type="entry name" value="NAC_dom_sf"/>
</dbReference>
<feature type="domain" description="NAC" evidence="6">
    <location>
        <begin position="17"/>
        <end position="175"/>
    </location>
</feature>
<proteinExistence type="predicted"/>
<organism evidence="7 8">
    <name type="scientific">Urochloa decumbens</name>
    <dbReference type="NCBI Taxonomy" id="240449"/>
    <lineage>
        <taxon>Eukaryota</taxon>
        <taxon>Viridiplantae</taxon>
        <taxon>Streptophyta</taxon>
        <taxon>Embryophyta</taxon>
        <taxon>Tracheophyta</taxon>
        <taxon>Spermatophyta</taxon>
        <taxon>Magnoliopsida</taxon>
        <taxon>Liliopsida</taxon>
        <taxon>Poales</taxon>
        <taxon>Poaceae</taxon>
        <taxon>PACMAD clade</taxon>
        <taxon>Panicoideae</taxon>
        <taxon>Panicodae</taxon>
        <taxon>Paniceae</taxon>
        <taxon>Melinidinae</taxon>
        <taxon>Urochloa</taxon>
    </lineage>
</organism>
<keyword evidence="3" id="KW-0238">DNA-binding</keyword>
<comment type="subcellular location">
    <subcellularLocation>
        <location evidence="1">Nucleus</location>
    </subcellularLocation>
</comment>
<evidence type="ECO:0000256" key="1">
    <source>
        <dbReference type="ARBA" id="ARBA00004123"/>
    </source>
</evidence>
<evidence type="ECO:0000256" key="5">
    <source>
        <dbReference type="ARBA" id="ARBA00023242"/>
    </source>
</evidence>
<evidence type="ECO:0000256" key="2">
    <source>
        <dbReference type="ARBA" id="ARBA00023015"/>
    </source>
</evidence>
<sequence>MEAAGGSSSLVFRGCELPPGFRFQPTDQEILLCYLKKKMAAAAAAVTSIIADVDIYKFDPWELPGKAVFGEGEWFFFSPRDRKYPNGARPNRTAGSGYWKATGTDKPILGQGARCLGVKKALVFYQGRSPKGTKTQWVMHEYRLLLHEAAAAAAASCSNNSMRLDDWVLCRVRNKDYYYTSDQPNNNNIVHSAVPDDASASADDRSAALVSVLESIKRNLSFQAIDELYLLHQRPGKRPSYNYGMADDDDLFF</sequence>
<gene>
    <name evidence="7" type="ORF">URODEC1_LOCUS54980</name>
</gene>
<keyword evidence="5" id="KW-0539">Nucleus</keyword>
<keyword evidence="2" id="KW-0805">Transcription regulation</keyword>
<keyword evidence="8" id="KW-1185">Reference proteome</keyword>
<dbReference type="PANTHER" id="PTHR31744:SF233">
    <property type="entry name" value="NAC DOMAIN-CONTAINING PROTEIN 72-LIKE"/>
    <property type="match status" value="1"/>
</dbReference>